<dbReference type="Proteomes" id="UP000654108">
    <property type="component" value="Unassembled WGS sequence"/>
</dbReference>
<keyword evidence="3" id="KW-0238">DNA-binding</keyword>
<dbReference type="SUPFAM" id="SSF89447">
    <property type="entry name" value="AbrB/MazE/MraZ-like"/>
    <property type="match status" value="1"/>
</dbReference>
<dbReference type="NCBIfam" id="TIGR01439">
    <property type="entry name" value="lp_hng_hel_AbrB"/>
    <property type="match status" value="1"/>
</dbReference>
<dbReference type="GO" id="GO:0003677">
    <property type="term" value="F:DNA binding"/>
    <property type="evidence" value="ECO:0007669"/>
    <property type="project" value="UniProtKB-KW"/>
</dbReference>
<dbReference type="Pfam" id="PF04014">
    <property type="entry name" value="MazE_antitoxin"/>
    <property type="match status" value="1"/>
</dbReference>
<organism evidence="3 4">
    <name type="scientific">Devosia oryzisoli</name>
    <dbReference type="NCBI Taxonomy" id="2774138"/>
    <lineage>
        <taxon>Bacteria</taxon>
        <taxon>Pseudomonadati</taxon>
        <taxon>Pseudomonadota</taxon>
        <taxon>Alphaproteobacteria</taxon>
        <taxon>Hyphomicrobiales</taxon>
        <taxon>Devosiaceae</taxon>
        <taxon>Devosia</taxon>
    </lineage>
</organism>
<evidence type="ECO:0000259" key="2">
    <source>
        <dbReference type="SMART" id="SM00966"/>
    </source>
</evidence>
<dbReference type="Gene3D" id="2.10.260.10">
    <property type="match status" value="1"/>
</dbReference>
<dbReference type="AlphaFoldDB" id="A0A927FXS3"/>
<dbReference type="InterPro" id="IPR037914">
    <property type="entry name" value="SpoVT-AbrB_sf"/>
</dbReference>
<evidence type="ECO:0000313" key="3">
    <source>
        <dbReference type="EMBL" id="MBD8066878.1"/>
    </source>
</evidence>
<feature type="domain" description="SpoVT-AbrB" evidence="2">
    <location>
        <begin position="11"/>
        <end position="56"/>
    </location>
</feature>
<dbReference type="EMBL" id="JACYFU010000004">
    <property type="protein sequence ID" value="MBD8066878.1"/>
    <property type="molecule type" value="Genomic_DNA"/>
</dbReference>
<dbReference type="RefSeq" id="WP_191777391.1">
    <property type="nucleotide sequence ID" value="NZ_JACYFU010000004.1"/>
</dbReference>
<gene>
    <name evidence="3" type="ORF">IC608_15495</name>
</gene>
<feature type="region of interest" description="Disordered" evidence="1">
    <location>
        <begin position="1"/>
        <end position="20"/>
    </location>
</feature>
<sequence>MNTRAKVVGGSKATSKGQTTIPKQVREVMGIKDGTPLTWTYEDGELTVRAKTRRLEDFVPLVPPNGRHATVEEMEEAIGDAIVERVQRSFGR</sequence>
<dbReference type="InterPro" id="IPR007159">
    <property type="entry name" value="SpoVT-AbrB_dom"/>
</dbReference>
<evidence type="ECO:0000256" key="1">
    <source>
        <dbReference type="SAM" id="MobiDB-lite"/>
    </source>
</evidence>
<comment type="caution">
    <text evidence="3">The sequence shown here is derived from an EMBL/GenBank/DDBJ whole genome shotgun (WGS) entry which is preliminary data.</text>
</comment>
<accession>A0A927FXS3</accession>
<reference evidence="3" key="1">
    <citation type="submission" date="2020-09" db="EMBL/GenBank/DDBJ databases">
        <title>Genome seq and assembly of Devosia sp.</title>
        <authorList>
            <person name="Chhetri G."/>
        </authorList>
    </citation>
    <scope>NUCLEOTIDE SEQUENCE</scope>
    <source>
        <strain evidence="3">PTR5</strain>
    </source>
</reference>
<proteinExistence type="predicted"/>
<protein>
    <submittedName>
        <fullName evidence="3">AbrB/MazE/SpoVT family DNA-binding domain-containing protein</fullName>
    </submittedName>
</protein>
<dbReference type="SMART" id="SM00966">
    <property type="entry name" value="SpoVT_AbrB"/>
    <property type="match status" value="1"/>
</dbReference>
<name>A0A927FXS3_9HYPH</name>
<keyword evidence="4" id="KW-1185">Reference proteome</keyword>
<evidence type="ECO:0000313" key="4">
    <source>
        <dbReference type="Proteomes" id="UP000654108"/>
    </source>
</evidence>